<keyword evidence="4 10" id="KW-0808">Transferase</keyword>
<evidence type="ECO:0000256" key="6">
    <source>
        <dbReference type="ARBA" id="ARBA00022989"/>
    </source>
</evidence>
<dbReference type="RefSeq" id="WP_085052387.1">
    <property type="nucleotide sequence ID" value="NZ_LNQR01000063.1"/>
</dbReference>
<feature type="transmembrane region" description="Helical" evidence="8">
    <location>
        <begin position="125"/>
        <end position="142"/>
    </location>
</feature>
<feature type="transmembrane region" description="Helical" evidence="8">
    <location>
        <begin position="101"/>
        <end position="118"/>
    </location>
</feature>
<feature type="transmembrane region" description="Helical" evidence="8">
    <location>
        <begin position="240"/>
        <end position="258"/>
    </location>
</feature>
<evidence type="ECO:0000256" key="7">
    <source>
        <dbReference type="ARBA" id="ARBA00023136"/>
    </source>
</evidence>
<feature type="transmembrane region" description="Helical" evidence="8">
    <location>
        <begin position="148"/>
        <end position="165"/>
    </location>
</feature>
<evidence type="ECO:0000313" key="11">
    <source>
        <dbReference type="Proteomes" id="UP000060487"/>
    </source>
</evidence>
<comment type="subcellular location">
    <subcellularLocation>
        <location evidence="1">Cell membrane</location>
        <topology evidence="1">Multi-pass membrane protein</topology>
    </subcellularLocation>
</comment>
<reference evidence="10 11" key="1">
    <citation type="submission" date="2015-11" db="EMBL/GenBank/DDBJ databases">
        <authorList>
            <person name="Lin W."/>
        </authorList>
    </citation>
    <scope>NUCLEOTIDE SEQUENCE [LARGE SCALE GENOMIC DNA]</scope>
    <source>
        <strain evidence="10 11">HCH-1</strain>
    </source>
</reference>
<name>A0ABR5SEZ9_9BACT</name>
<dbReference type="PANTHER" id="PTHR33908:SF11">
    <property type="entry name" value="MEMBRANE PROTEIN"/>
    <property type="match status" value="1"/>
</dbReference>
<dbReference type="Pfam" id="PF13231">
    <property type="entry name" value="PMT_2"/>
    <property type="match status" value="1"/>
</dbReference>
<evidence type="ECO:0000259" key="9">
    <source>
        <dbReference type="Pfam" id="PF13231"/>
    </source>
</evidence>
<feature type="domain" description="Glycosyltransferase RgtA/B/C/D-like" evidence="9">
    <location>
        <begin position="100"/>
        <end position="257"/>
    </location>
</feature>
<keyword evidence="11" id="KW-1185">Reference proteome</keyword>
<evidence type="ECO:0000256" key="2">
    <source>
        <dbReference type="ARBA" id="ARBA00022475"/>
    </source>
</evidence>
<feature type="transmembrane region" description="Helical" evidence="8">
    <location>
        <begin position="327"/>
        <end position="347"/>
    </location>
</feature>
<dbReference type="InterPro" id="IPR050297">
    <property type="entry name" value="LipidA_mod_glycosyltrf_83"/>
</dbReference>
<keyword evidence="6 8" id="KW-1133">Transmembrane helix</keyword>
<keyword evidence="7 8" id="KW-0472">Membrane</keyword>
<gene>
    <name evidence="10" type="ORF">ASN18_1771</name>
</gene>
<dbReference type="EMBL" id="LNQR01000063">
    <property type="protein sequence ID" value="KWT85314.1"/>
    <property type="molecule type" value="Genomic_DNA"/>
</dbReference>
<evidence type="ECO:0000256" key="8">
    <source>
        <dbReference type="SAM" id="Phobius"/>
    </source>
</evidence>
<keyword evidence="2" id="KW-1003">Cell membrane</keyword>
<dbReference type="GO" id="GO:0016740">
    <property type="term" value="F:transferase activity"/>
    <property type="evidence" value="ECO:0007669"/>
    <property type="project" value="UniProtKB-KW"/>
</dbReference>
<feature type="transmembrane region" description="Helical" evidence="8">
    <location>
        <begin position="353"/>
        <end position="373"/>
    </location>
</feature>
<evidence type="ECO:0000313" key="10">
    <source>
        <dbReference type="EMBL" id="KWT85314.1"/>
    </source>
</evidence>
<feature type="transmembrane region" description="Helical" evidence="8">
    <location>
        <begin position="302"/>
        <end position="320"/>
    </location>
</feature>
<protein>
    <submittedName>
        <fullName evidence="10">Glycosyl transferase family 39</fullName>
    </submittedName>
</protein>
<evidence type="ECO:0000256" key="3">
    <source>
        <dbReference type="ARBA" id="ARBA00022676"/>
    </source>
</evidence>
<sequence length="558" mass="63912">MAKKTRDTVKVVVDVRENAAAAFLKANYVKILLLAFVIYGFSLRAYHIDYVSIGLHNLKENQHLSEALNFYKKGISIHREVFFQAADKDIPYYEEYPQFPLIPYIGVLLWKIFGINFWTMRLQIILFSLGTIPLSYLVTKKITGDDVLSLVTAGFMTIMPLNVFFGRNIQPESHCLFLLLVFYYYFIKWSEDAGGRSALYAGGALALIGLLKISFLVPALAVLPVVPYRRTLDDIKSMNFRPYLGFLVFLILPLYIWITKLTNVNESLTEGSLHNIKPFAPFTPQYWSTNASALISFWIDNYSAQLGTVMFLGLLALLFAKGRTRSFFLSYLGSFVVYMMIFSLYFYQHSYYQMPYVYLAAFSMAFVFHLLFTELIKVKYLKYASFLILILSLSPVKASITRHYDSQFLGTDVAGEYLKSHTDSADRFLILATAQKLATCYFAERFCFALPGDEESVKKFEKKFNSKYIFIYNNSMQEAMSRESWNYISNNYKIAQAGIINTGQSAAAGDSGFRIAYLLLVKGGTFSTSILDGKVPELKKYYEFSYANYPFYIIEPEK</sequence>
<organism evidence="10 11">
    <name type="scientific">Candidatus Magnetominusculus xianensis</name>
    <dbReference type="NCBI Taxonomy" id="1748249"/>
    <lineage>
        <taxon>Bacteria</taxon>
        <taxon>Pseudomonadati</taxon>
        <taxon>Nitrospirota</taxon>
        <taxon>Nitrospiria</taxon>
        <taxon>Nitrospirales</taxon>
        <taxon>Nitrospiraceae</taxon>
        <taxon>Candidatus Magnetominusculus</taxon>
    </lineage>
</organism>
<accession>A0ABR5SEZ9</accession>
<feature type="transmembrane region" description="Helical" evidence="8">
    <location>
        <begin position="172"/>
        <end position="187"/>
    </location>
</feature>
<evidence type="ECO:0000256" key="5">
    <source>
        <dbReference type="ARBA" id="ARBA00022692"/>
    </source>
</evidence>
<feature type="transmembrane region" description="Helical" evidence="8">
    <location>
        <begin position="31"/>
        <end position="48"/>
    </location>
</feature>
<comment type="caution">
    <text evidence="10">The sequence shown here is derived from an EMBL/GenBank/DDBJ whole genome shotgun (WGS) entry which is preliminary data.</text>
</comment>
<dbReference type="Proteomes" id="UP000060487">
    <property type="component" value="Unassembled WGS sequence"/>
</dbReference>
<proteinExistence type="predicted"/>
<keyword evidence="3" id="KW-0328">Glycosyltransferase</keyword>
<dbReference type="InterPro" id="IPR038731">
    <property type="entry name" value="RgtA/B/C-like"/>
</dbReference>
<feature type="transmembrane region" description="Helical" evidence="8">
    <location>
        <begin position="199"/>
        <end position="228"/>
    </location>
</feature>
<evidence type="ECO:0000256" key="1">
    <source>
        <dbReference type="ARBA" id="ARBA00004651"/>
    </source>
</evidence>
<keyword evidence="5 8" id="KW-0812">Transmembrane</keyword>
<dbReference type="PANTHER" id="PTHR33908">
    <property type="entry name" value="MANNOSYLTRANSFERASE YKCB-RELATED"/>
    <property type="match status" value="1"/>
</dbReference>
<evidence type="ECO:0000256" key="4">
    <source>
        <dbReference type="ARBA" id="ARBA00022679"/>
    </source>
</evidence>